<dbReference type="OrthoDB" id="5197601at2"/>
<accession>A0A1G4SC84</accession>
<dbReference type="GO" id="GO:0046872">
    <property type="term" value="F:metal ion binding"/>
    <property type="evidence" value="ECO:0007669"/>
    <property type="project" value="UniProtKB-KW"/>
</dbReference>
<dbReference type="AlphaFoldDB" id="A0A1G4SC84"/>
<evidence type="ECO:0000259" key="3">
    <source>
        <dbReference type="Pfam" id="PF01557"/>
    </source>
</evidence>
<keyword evidence="2" id="KW-0479">Metal-binding</keyword>
<protein>
    <submittedName>
        <fullName evidence="4">2-keto-4-pentenoate hydratase/2-oxohepta-3-ene-1,7-dioic acid hydratase (Catechol pathway)</fullName>
    </submittedName>
</protein>
<feature type="domain" description="Fumarylacetoacetase-like C-terminal" evidence="3">
    <location>
        <begin position="72"/>
        <end position="278"/>
    </location>
</feature>
<dbReference type="SUPFAM" id="SSF56529">
    <property type="entry name" value="FAH"/>
    <property type="match status" value="1"/>
</dbReference>
<evidence type="ECO:0000313" key="5">
    <source>
        <dbReference type="Proteomes" id="UP000199150"/>
    </source>
</evidence>
<evidence type="ECO:0000256" key="1">
    <source>
        <dbReference type="ARBA" id="ARBA00010211"/>
    </source>
</evidence>
<dbReference type="Gene3D" id="3.90.850.10">
    <property type="entry name" value="Fumarylacetoacetase-like, C-terminal domain"/>
    <property type="match status" value="1"/>
</dbReference>
<dbReference type="PANTHER" id="PTHR42796">
    <property type="entry name" value="FUMARYLACETOACETATE HYDROLASE DOMAIN-CONTAINING PROTEIN 2A-RELATED"/>
    <property type="match status" value="1"/>
</dbReference>
<proteinExistence type="inferred from homology"/>
<dbReference type="GO" id="GO:0016853">
    <property type="term" value="F:isomerase activity"/>
    <property type="evidence" value="ECO:0007669"/>
    <property type="project" value="UniProtKB-ARBA"/>
</dbReference>
<comment type="similarity">
    <text evidence="1">Belongs to the FAH family.</text>
</comment>
<keyword evidence="5" id="KW-1185">Reference proteome</keyword>
<name>A0A1G4SC84_9CAUL</name>
<gene>
    <name evidence="4" type="ORF">SAMN02927928_2556</name>
</gene>
<dbReference type="Pfam" id="PF01557">
    <property type="entry name" value="FAA_hydrolase"/>
    <property type="match status" value="1"/>
</dbReference>
<reference evidence="5" key="1">
    <citation type="submission" date="2016-10" db="EMBL/GenBank/DDBJ databases">
        <authorList>
            <person name="Varghese N."/>
            <person name="Submissions S."/>
        </authorList>
    </citation>
    <scope>NUCLEOTIDE SEQUENCE [LARGE SCALE GENOMIC DNA]</scope>
    <source>
        <strain evidence="5">CGMCC 1.3431</strain>
    </source>
</reference>
<dbReference type="FunFam" id="3.90.850.10:FF:000002">
    <property type="entry name" value="2-hydroxyhepta-2,4-diene-1,7-dioate isomerase"/>
    <property type="match status" value="1"/>
</dbReference>
<dbReference type="EMBL" id="FMTS01000004">
    <property type="protein sequence ID" value="SCW66804.1"/>
    <property type="molecule type" value="Genomic_DNA"/>
</dbReference>
<evidence type="ECO:0000256" key="2">
    <source>
        <dbReference type="ARBA" id="ARBA00022723"/>
    </source>
</evidence>
<dbReference type="Proteomes" id="UP000199150">
    <property type="component" value="Unassembled WGS sequence"/>
</dbReference>
<sequence length="290" mass="31377">MKLCRYGPKGQEKPGVIDADGRIRDLSSVVGDITANEVRLSQLAKLKTADLNALPVAEGQPRYGVPVANIGKIIAVGLNYADHAAESNLPVPPEPIYFTKATSSLSGPNDDVMKPRDATKMDWEVELGVIIGKTCRYVDEKDALSHVAGYVLVNDVSERAFQKERGSQWVKGKGCDTFCPTGPWLVTADELGDPQALDMFLDVNGQRMQTGNTRTMIFPVAEALAYISRFVTLQPGDMVITGTPPGVGEGKKPNPIYLNAGDTMHLGVSKLGEQRQTVIPFSLHGLEIIE</sequence>
<dbReference type="GO" id="GO:0019752">
    <property type="term" value="P:carboxylic acid metabolic process"/>
    <property type="evidence" value="ECO:0007669"/>
    <property type="project" value="UniProtKB-ARBA"/>
</dbReference>
<dbReference type="InterPro" id="IPR011234">
    <property type="entry name" value="Fumarylacetoacetase-like_C"/>
</dbReference>
<organism evidence="4 5">
    <name type="scientific">Asticcacaulis taihuensis</name>
    <dbReference type="NCBI Taxonomy" id="260084"/>
    <lineage>
        <taxon>Bacteria</taxon>
        <taxon>Pseudomonadati</taxon>
        <taxon>Pseudomonadota</taxon>
        <taxon>Alphaproteobacteria</taxon>
        <taxon>Caulobacterales</taxon>
        <taxon>Caulobacteraceae</taxon>
        <taxon>Asticcacaulis</taxon>
    </lineage>
</organism>
<dbReference type="InterPro" id="IPR051121">
    <property type="entry name" value="FAH"/>
</dbReference>
<dbReference type="InterPro" id="IPR036663">
    <property type="entry name" value="Fumarylacetoacetase_C_sf"/>
</dbReference>
<dbReference type="RefSeq" id="WP_090648570.1">
    <property type="nucleotide sequence ID" value="NZ_CBCRYE010000002.1"/>
</dbReference>
<dbReference type="PANTHER" id="PTHR42796:SF4">
    <property type="entry name" value="FUMARYLACETOACETATE HYDROLASE DOMAIN-CONTAINING PROTEIN 2A"/>
    <property type="match status" value="1"/>
</dbReference>
<dbReference type="STRING" id="260084.SAMN02927928_2556"/>
<evidence type="ECO:0000313" key="4">
    <source>
        <dbReference type="EMBL" id="SCW66804.1"/>
    </source>
</evidence>